<protein>
    <submittedName>
        <fullName evidence="11">Lachesin-like protein</fullName>
    </submittedName>
</protein>
<feature type="domain" description="Ig-like" evidence="10">
    <location>
        <begin position="112"/>
        <end position="196"/>
    </location>
</feature>
<comment type="caution">
    <text evidence="11">The sequence shown here is derived from an EMBL/GenBank/DDBJ whole genome shotgun (WGS) entry which is preliminary data.</text>
</comment>
<dbReference type="Pfam" id="PF07679">
    <property type="entry name" value="I-set"/>
    <property type="match status" value="1"/>
</dbReference>
<dbReference type="Pfam" id="PF13927">
    <property type="entry name" value="Ig_3"/>
    <property type="match status" value="1"/>
</dbReference>
<reference evidence="11 13" key="1">
    <citation type="journal article" date="2018" name="Gigascience">
        <title>Genomes of trombidid mites reveal novel predicted allergens and laterally-transferred genes associated with secondary metabolism.</title>
        <authorList>
            <person name="Dong X."/>
            <person name="Chaisiri K."/>
            <person name="Xia D."/>
            <person name="Armstrong S.D."/>
            <person name="Fang Y."/>
            <person name="Donnelly M.J."/>
            <person name="Kadowaki T."/>
            <person name="McGarry J.W."/>
            <person name="Darby A.C."/>
            <person name="Makepeace B.L."/>
        </authorList>
    </citation>
    <scope>NUCLEOTIDE SEQUENCE [LARGE SCALE GENOMIC DNA]</scope>
    <source>
        <strain evidence="11">UoL-WK</strain>
    </source>
</reference>
<keyword evidence="5" id="KW-0472">Membrane</keyword>
<name>A0A3S3NVU6_9ACAR</name>
<dbReference type="InterPro" id="IPR013098">
    <property type="entry name" value="Ig_I-set"/>
</dbReference>
<feature type="non-terminal residue" evidence="11">
    <location>
        <position position="1"/>
    </location>
</feature>
<keyword evidence="6" id="KW-1015">Disulfide bond</keyword>
<dbReference type="FunFam" id="2.60.40.10:FF:000328">
    <property type="entry name" value="CLUMA_CG000981, isoform A"/>
    <property type="match status" value="1"/>
</dbReference>
<evidence type="ECO:0000256" key="5">
    <source>
        <dbReference type="ARBA" id="ARBA00023136"/>
    </source>
</evidence>
<dbReference type="InterPro" id="IPR003599">
    <property type="entry name" value="Ig_sub"/>
</dbReference>
<evidence type="ECO:0000313" key="11">
    <source>
        <dbReference type="EMBL" id="RWS10130.1"/>
    </source>
</evidence>
<keyword evidence="3" id="KW-0732">Signal</keyword>
<dbReference type="InterPro" id="IPR003598">
    <property type="entry name" value="Ig_sub2"/>
</dbReference>
<dbReference type="PROSITE" id="PS50835">
    <property type="entry name" value="IG_LIKE"/>
    <property type="match status" value="3"/>
</dbReference>
<feature type="compositionally biased region" description="Acidic residues" evidence="9">
    <location>
        <begin position="325"/>
        <end position="339"/>
    </location>
</feature>
<dbReference type="InterPro" id="IPR013106">
    <property type="entry name" value="Ig_V-set"/>
</dbReference>
<keyword evidence="4" id="KW-0677">Repeat</keyword>
<dbReference type="SUPFAM" id="SSF48726">
    <property type="entry name" value="Immunoglobulin"/>
    <property type="match status" value="3"/>
</dbReference>
<dbReference type="PANTHER" id="PTHR12231:SF253">
    <property type="entry name" value="DPR-INTERACTING PROTEIN ETA, ISOFORM B-RELATED"/>
    <property type="match status" value="1"/>
</dbReference>
<evidence type="ECO:0000256" key="2">
    <source>
        <dbReference type="ARBA" id="ARBA00022475"/>
    </source>
</evidence>
<evidence type="ECO:0000256" key="7">
    <source>
        <dbReference type="ARBA" id="ARBA00023180"/>
    </source>
</evidence>
<keyword evidence="2" id="KW-1003">Cell membrane</keyword>
<dbReference type="STRING" id="1965070.A0A3S3NVU6"/>
<evidence type="ECO:0000256" key="8">
    <source>
        <dbReference type="ARBA" id="ARBA00023319"/>
    </source>
</evidence>
<dbReference type="GO" id="GO:0043005">
    <property type="term" value="C:neuron projection"/>
    <property type="evidence" value="ECO:0007669"/>
    <property type="project" value="TreeGrafter"/>
</dbReference>
<evidence type="ECO:0000256" key="1">
    <source>
        <dbReference type="ARBA" id="ARBA00004236"/>
    </source>
</evidence>
<feature type="domain" description="Ig-like" evidence="10">
    <location>
        <begin position="207"/>
        <end position="301"/>
    </location>
</feature>
<evidence type="ECO:0000256" key="3">
    <source>
        <dbReference type="ARBA" id="ARBA00022729"/>
    </source>
</evidence>
<dbReference type="Proteomes" id="UP000285301">
    <property type="component" value="Unassembled WGS sequence"/>
</dbReference>
<evidence type="ECO:0000256" key="6">
    <source>
        <dbReference type="ARBA" id="ARBA00023157"/>
    </source>
</evidence>
<evidence type="ECO:0000259" key="10">
    <source>
        <dbReference type="PROSITE" id="PS50835"/>
    </source>
</evidence>
<keyword evidence="13" id="KW-1185">Reference proteome</keyword>
<evidence type="ECO:0000256" key="4">
    <source>
        <dbReference type="ARBA" id="ARBA00022737"/>
    </source>
</evidence>
<dbReference type="OrthoDB" id="10012075at2759"/>
<dbReference type="AlphaFoldDB" id="A0A3S3NVU6"/>
<evidence type="ECO:0000313" key="13">
    <source>
        <dbReference type="Proteomes" id="UP000285301"/>
    </source>
</evidence>
<keyword evidence="8" id="KW-0393">Immunoglobulin domain</keyword>
<gene>
    <name evidence="11" type="ORF">B4U79_00465</name>
    <name evidence="12" type="ORF">B4U79_11314</name>
</gene>
<organism evidence="11 13">
    <name type="scientific">Dinothrombium tinctorium</name>
    <dbReference type="NCBI Taxonomy" id="1965070"/>
    <lineage>
        <taxon>Eukaryota</taxon>
        <taxon>Metazoa</taxon>
        <taxon>Ecdysozoa</taxon>
        <taxon>Arthropoda</taxon>
        <taxon>Chelicerata</taxon>
        <taxon>Arachnida</taxon>
        <taxon>Acari</taxon>
        <taxon>Acariformes</taxon>
        <taxon>Trombidiformes</taxon>
        <taxon>Prostigmata</taxon>
        <taxon>Anystina</taxon>
        <taxon>Parasitengona</taxon>
        <taxon>Trombidioidea</taxon>
        <taxon>Trombidiidae</taxon>
        <taxon>Dinothrombium</taxon>
    </lineage>
</organism>
<proteinExistence type="predicted"/>
<dbReference type="SMART" id="SM00408">
    <property type="entry name" value="IGc2"/>
    <property type="match status" value="3"/>
</dbReference>
<feature type="domain" description="Ig-like" evidence="10">
    <location>
        <begin position="10"/>
        <end position="104"/>
    </location>
</feature>
<dbReference type="SMART" id="SM00409">
    <property type="entry name" value="IG"/>
    <property type="match status" value="3"/>
</dbReference>
<reference evidence="11" key="2">
    <citation type="submission" date="2018-11" db="EMBL/GenBank/DDBJ databases">
        <title>Trombidioid mite genomics.</title>
        <authorList>
            <person name="Dong X."/>
        </authorList>
    </citation>
    <scope>NUCLEOTIDE SEQUENCE</scope>
    <source>
        <strain evidence="11">UoL-WK</strain>
    </source>
</reference>
<dbReference type="Gene3D" id="2.60.40.10">
    <property type="entry name" value="Immunoglobulins"/>
    <property type="match status" value="3"/>
</dbReference>
<dbReference type="InterPro" id="IPR036179">
    <property type="entry name" value="Ig-like_dom_sf"/>
</dbReference>
<dbReference type="SMART" id="SM00406">
    <property type="entry name" value="IGv"/>
    <property type="match status" value="2"/>
</dbReference>
<evidence type="ECO:0000313" key="12">
    <source>
        <dbReference type="EMBL" id="RWS10131.1"/>
    </source>
</evidence>
<dbReference type="GO" id="GO:0005886">
    <property type="term" value="C:plasma membrane"/>
    <property type="evidence" value="ECO:0007669"/>
    <property type="project" value="UniProtKB-SubCell"/>
</dbReference>
<dbReference type="FunFam" id="2.60.40.10:FF:000032">
    <property type="entry name" value="palladin isoform X1"/>
    <property type="match status" value="1"/>
</dbReference>
<dbReference type="PANTHER" id="PTHR12231">
    <property type="entry name" value="CTX-RELATED TYPE I TRANSMEMBRANE PROTEIN"/>
    <property type="match status" value="1"/>
</dbReference>
<accession>A0A3S3NVU6</accession>
<dbReference type="InterPro" id="IPR007110">
    <property type="entry name" value="Ig-like_dom"/>
</dbReference>
<evidence type="ECO:0000256" key="9">
    <source>
        <dbReference type="SAM" id="MobiDB-lite"/>
    </source>
</evidence>
<feature type="region of interest" description="Disordered" evidence="9">
    <location>
        <begin position="311"/>
        <end position="374"/>
    </location>
</feature>
<dbReference type="InterPro" id="IPR013783">
    <property type="entry name" value="Ig-like_fold"/>
</dbReference>
<sequence>LAALPEEDFPEFSEPIPNVTVAVGRDVQLPCVVTKLGDFRAAWLRVEDKGILTIHQNVITRNYRVSLSASDNRNFILVIKNVQESDRGGYMCQINTVPMRSQVGYLDVVVPPDIVVEESSSDVVVTEGSNVTMRCKAKGYPTPSIKWKREDSGDILLHSKQDKKHNGDSLTIIRVTRVHMGAYLCIASNGVPPSVSRRIMLSVHFAPVLWAPVKSVGATIGREANLECHVEAFPEPSVGWVKENGESITGDNDKYVISVRQRSYKSHLRLTIRNVNAEDVGTYKCYAKNAVGNQEGYIKLFETPVLTDFSAKQQTSANRRRQNDEDKDGDESMEEEEMAIQDAQKSLRKQSESQKPGYSQKKSDRSVETHQPNHRQQLVANRILTFIGISIVIPVGLT</sequence>
<dbReference type="InterPro" id="IPR051170">
    <property type="entry name" value="Neural/epithelial_adhesion"/>
</dbReference>
<keyword evidence="7" id="KW-0325">Glycoprotein</keyword>
<comment type="subcellular location">
    <subcellularLocation>
        <location evidence="1">Cell membrane</location>
    </subcellularLocation>
</comment>
<dbReference type="EMBL" id="NCKU01002213">
    <property type="protein sequence ID" value="RWS10130.1"/>
    <property type="molecule type" value="Genomic_DNA"/>
</dbReference>
<dbReference type="Pfam" id="PF07686">
    <property type="entry name" value="V-set"/>
    <property type="match status" value="1"/>
</dbReference>
<dbReference type="EMBL" id="NCKU01002212">
    <property type="protein sequence ID" value="RWS10131.1"/>
    <property type="molecule type" value="Genomic_DNA"/>
</dbReference>